<dbReference type="STRING" id="1499967.U27_02603"/>
<evidence type="ECO:0000313" key="2">
    <source>
        <dbReference type="Proteomes" id="UP000030661"/>
    </source>
</evidence>
<organism evidence="1">
    <name type="scientific">Vecturithrix granuli</name>
    <dbReference type="NCBI Taxonomy" id="1499967"/>
    <lineage>
        <taxon>Bacteria</taxon>
        <taxon>Candidatus Moduliflexota</taxon>
        <taxon>Candidatus Vecturitrichia</taxon>
        <taxon>Candidatus Vecturitrichales</taxon>
        <taxon>Candidatus Vecturitrichaceae</taxon>
        <taxon>Candidatus Vecturithrix</taxon>
    </lineage>
</organism>
<proteinExistence type="predicted"/>
<protein>
    <submittedName>
        <fullName evidence="1">Uncharacterized protein</fullName>
    </submittedName>
</protein>
<dbReference type="AlphaFoldDB" id="A0A081CB17"/>
<dbReference type="HOGENOM" id="CLU_2598883_0_0_0"/>
<gene>
    <name evidence="1" type="ORF">U27_02603</name>
</gene>
<reference evidence="1" key="1">
    <citation type="journal article" date="2015" name="PeerJ">
        <title>First genomic representation of candidate bacterial phylum KSB3 points to enhanced environmental sensing as a trigger of wastewater bulking.</title>
        <authorList>
            <person name="Sekiguchi Y."/>
            <person name="Ohashi A."/>
            <person name="Parks D.H."/>
            <person name="Yamauchi T."/>
            <person name="Tyson G.W."/>
            <person name="Hugenholtz P."/>
        </authorList>
    </citation>
    <scope>NUCLEOTIDE SEQUENCE [LARGE SCALE GENOMIC DNA]</scope>
</reference>
<name>A0A081CB17_VECG1</name>
<dbReference type="EMBL" id="DF820483">
    <property type="protein sequence ID" value="GAK61772.1"/>
    <property type="molecule type" value="Genomic_DNA"/>
</dbReference>
<accession>A0A081CB17</accession>
<keyword evidence="2" id="KW-1185">Reference proteome</keyword>
<dbReference type="Proteomes" id="UP000030661">
    <property type="component" value="Unassembled WGS sequence"/>
</dbReference>
<sequence>MANKTTPYVRVCPGCGLTVFVRVPSQHFTKILAAIGKVRDYWPEATEEDLRVIDTGLCGDCYEEASQAMEDLIQGDLSD</sequence>
<evidence type="ECO:0000313" key="1">
    <source>
        <dbReference type="EMBL" id="GAK61772.1"/>
    </source>
</evidence>